<evidence type="ECO:0000256" key="1">
    <source>
        <dbReference type="ARBA" id="ARBA00022448"/>
    </source>
</evidence>
<accession>A0A432XG23</accession>
<evidence type="ECO:0000256" key="6">
    <source>
        <dbReference type="ARBA" id="ARBA00023014"/>
    </source>
</evidence>
<dbReference type="AlphaFoldDB" id="A0A432XG23"/>
<comment type="caution">
    <text evidence="11">The sequence shown here is derived from an EMBL/GenBank/DDBJ whole genome shotgun (WGS) entry which is preliminary data.</text>
</comment>
<dbReference type="GO" id="GO:0051537">
    <property type="term" value="F:2 iron, 2 sulfur cluster binding"/>
    <property type="evidence" value="ECO:0007669"/>
    <property type="project" value="UniProtKB-KW"/>
</dbReference>
<organism evidence="11 12">
    <name type="scientific">Pseudidiomarina aquimaris</name>
    <dbReference type="NCBI Taxonomy" id="641841"/>
    <lineage>
        <taxon>Bacteria</taxon>
        <taxon>Pseudomonadati</taxon>
        <taxon>Pseudomonadota</taxon>
        <taxon>Gammaproteobacteria</taxon>
        <taxon>Alteromonadales</taxon>
        <taxon>Idiomarinaceae</taxon>
        <taxon>Pseudidiomarina</taxon>
    </lineage>
</organism>
<name>A0A432XG23_9GAMM</name>
<dbReference type="Proteomes" id="UP000286678">
    <property type="component" value="Unassembled WGS sequence"/>
</dbReference>
<dbReference type="CDD" id="cd19945">
    <property type="entry name" value="Fer2_BFD"/>
    <property type="match status" value="1"/>
</dbReference>
<comment type="cofactor">
    <cofactor evidence="7">
        <name>[2Fe-2S] cluster</name>
        <dbReference type="ChEBI" id="CHEBI:190135"/>
    </cofactor>
</comment>
<dbReference type="PANTHER" id="PTHR37424">
    <property type="entry name" value="BACTERIOFERRITIN-ASSOCIATED FERREDOXIN"/>
    <property type="match status" value="1"/>
</dbReference>
<dbReference type="InterPro" id="IPR052371">
    <property type="entry name" value="BFD-associated_ferredoxin"/>
</dbReference>
<keyword evidence="2" id="KW-0001">2Fe-2S</keyword>
<dbReference type="InterPro" id="IPR007419">
    <property type="entry name" value="BFD-like_2Fe2S-bd_dom"/>
</dbReference>
<evidence type="ECO:0000256" key="7">
    <source>
        <dbReference type="ARBA" id="ARBA00034078"/>
    </source>
</evidence>
<proteinExistence type="inferred from homology"/>
<keyword evidence="4" id="KW-0249">Electron transport</keyword>
<evidence type="ECO:0000256" key="4">
    <source>
        <dbReference type="ARBA" id="ARBA00022982"/>
    </source>
</evidence>
<evidence type="ECO:0000313" key="11">
    <source>
        <dbReference type="EMBL" id="RUO47665.1"/>
    </source>
</evidence>
<evidence type="ECO:0000259" key="10">
    <source>
        <dbReference type="Pfam" id="PF04324"/>
    </source>
</evidence>
<comment type="similarity">
    <text evidence="9">Belongs to the Bfd family.</text>
</comment>
<keyword evidence="1" id="KW-0813">Transport</keyword>
<evidence type="ECO:0000256" key="5">
    <source>
        <dbReference type="ARBA" id="ARBA00023004"/>
    </source>
</evidence>
<dbReference type="PANTHER" id="PTHR37424:SF1">
    <property type="entry name" value="BACTERIOFERRITIN-ASSOCIATED FERREDOXIN"/>
    <property type="match status" value="1"/>
</dbReference>
<keyword evidence="5" id="KW-0408">Iron</keyword>
<keyword evidence="3" id="KW-0479">Metal-binding</keyword>
<keyword evidence="12" id="KW-1185">Reference proteome</keyword>
<evidence type="ECO:0000256" key="9">
    <source>
        <dbReference type="ARBA" id="ARBA00046332"/>
    </source>
</evidence>
<feature type="domain" description="BFD-like [2Fe-2S]-binding" evidence="10">
    <location>
        <begin position="2"/>
        <end position="50"/>
    </location>
</feature>
<dbReference type="EMBL" id="PIPT01000005">
    <property type="protein sequence ID" value="RUO47665.1"/>
    <property type="molecule type" value="Genomic_DNA"/>
</dbReference>
<reference evidence="12" key="1">
    <citation type="journal article" date="2018" name="Front. Microbiol.">
        <title>Genome-Based Analysis Reveals the Taxonomy and Diversity of the Family Idiomarinaceae.</title>
        <authorList>
            <person name="Liu Y."/>
            <person name="Lai Q."/>
            <person name="Shao Z."/>
        </authorList>
    </citation>
    <scope>NUCLEOTIDE SEQUENCE [LARGE SCALE GENOMIC DNA]</scope>
    <source>
        <strain evidence="12">SW15</strain>
    </source>
</reference>
<gene>
    <name evidence="11" type="ORF">CWE21_07410</name>
</gene>
<evidence type="ECO:0000313" key="12">
    <source>
        <dbReference type="Proteomes" id="UP000286678"/>
    </source>
</evidence>
<evidence type="ECO:0000256" key="2">
    <source>
        <dbReference type="ARBA" id="ARBA00022714"/>
    </source>
</evidence>
<sequence>MYVCLCKGVTDKTIQRAVHDEGVSTMRELRQQYGVASQCGCCKSCAKEVLTDAVKERNKRFLDETLLPTDVCYT</sequence>
<dbReference type="Gene3D" id="1.10.10.1100">
    <property type="entry name" value="BFD-like [2Fe-2S]-binding domain"/>
    <property type="match status" value="1"/>
</dbReference>
<evidence type="ECO:0000256" key="3">
    <source>
        <dbReference type="ARBA" id="ARBA00022723"/>
    </source>
</evidence>
<dbReference type="OrthoDB" id="9815350at2"/>
<evidence type="ECO:0000256" key="8">
    <source>
        <dbReference type="ARBA" id="ARBA00039386"/>
    </source>
</evidence>
<dbReference type="RefSeq" id="WP_126833815.1">
    <property type="nucleotide sequence ID" value="NZ_JBLXIO010000003.1"/>
</dbReference>
<dbReference type="GO" id="GO:0046872">
    <property type="term" value="F:metal ion binding"/>
    <property type="evidence" value="ECO:0007669"/>
    <property type="project" value="UniProtKB-KW"/>
</dbReference>
<protein>
    <recommendedName>
        <fullName evidence="8">Bacterioferritin-associated ferredoxin</fullName>
    </recommendedName>
</protein>
<dbReference type="Pfam" id="PF04324">
    <property type="entry name" value="Fer2_BFD"/>
    <property type="match status" value="1"/>
</dbReference>
<keyword evidence="6" id="KW-0411">Iron-sulfur</keyword>
<dbReference type="InterPro" id="IPR041854">
    <property type="entry name" value="BFD-like_2Fe2S-bd_dom_sf"/>
</dbReference>